<feature type="region of interest" description="Disordered" evidence="6">
    <location>
        <begin position="221"/>
        <end position="253"/>
    </location>
</feature>
<feature type="domain" description="AIPP2-like SPOC-like" evidence="7">
    <location>
        <begin position="313"/>
        <end position="448"/>
    </location>
</feature>
<dbReference type="EMBL" id="JAAMPC010000007">
    <property type="protein sequence ID" value="KAG2305568.1"/>
    <property type="molecule type" value="Genomic_DNA"/>
</dbReference>
<sequence>MSPSQGKLPSNSIRVVPGRSKLRVESSNPVARGNPIPRTSKVKPLTTEEAIKLHSGVSQGPVRPPSESSRYYKPAFESRLEPVPATFESQRREPVRPPLESSRREPVPATFEESRHFLAGRTPEAPRHVPARPTYQPPRPVSARPNDEPPRHVPNRPTYIPPRPVSARTNYEPPRHVPARPAYKPPRPVPPRPTSKPPRPVPARPAAGFRKEIVCGLRAASSMSTTTVRRRTNPRSLHQPRTVELPPSPSALQIPSKVQQQATTDATTHIIDETVVEAGDKAEDHGSKETCRSASEERISESRLYGPALLPTWKGRIVDSATLPEFDCQFWANPASFISRKALRLSKAMPIFLEVELVPTGHILNDLFGRIPKLSDVQLYFFLDEKETERSKREHAHLFETMATRNAMMKASVNGAELLIFSSKLLDKTSQLFIKKQTKIENYLWGFFLHYKNTQEAHALDDGNVVDMDIDPEDQAPGPTLQPIAESQSTSSSSQWKVNRDVRLPLGFEKIWTPPSSRPCGSSRERPSCS</sequence>
<proteinExistence type="predicted"/>
<evidence type="ECO:0000256" key="1">
    <source>
        <dbReference type="ARBA" id="ARBA00022723"/>
    </source>
</evidence>
<keyword evidence="3" id="KW-0862">Zinc</keyword>
<dbReference type="InterPro" id="IPR049914">
    <property type="entry name" value="PHD1-3/5-6"/>
</dbReference>
<organism evidence="8 9">
    <name type="scientific">Brassica carinata</name>
    <name type="common">Ethiopian mustard</name>
    <name type="synonym">Abyssinian cabbage</name>
    <dbReference type="NCBI Taxonomy" id="52824"/>
    <lineage>
        <taxon>Eukaryota</taxon>
        <taxon>Viridiplantae</taxon>
        <taxon>Streptophyta</taxon>
        <taxon>Embryophyta</taxon>
        <taxon>Tracheophyta</taxon>
        <taxon>Spermatophyta</taxon>
        <taxon>Magnoliopsida</taxon>
        <taxon>eudicotyledons</taxon>
        <taxon>Gunneridae</taxon>
        <taxon>Pentapetalae</taxon>
        <taxon>rosids</taxon>
        <taxon>malvids</taxon>
        <taxon>Brassicales</taxon>
        <taxon>Brassicaceae</taxon>
        <taxon>Brassiceae</taxon>
        <taxon>Brassica</taxon>
    </lineage>
</organism>
<keyword evidence="1" id="KW-0479">Metal-binding</keyword>
<evidence type="ECO:0000256" key="2">
    <source>
        <dbReference type="ARBA" id="ARBA00022771"/>
    </source>
</evidence>
<evidence type="ECO:0000313" key="8">
    <source>
        <dbReference type="EMBL" id="KAG2305568.1"/>
    </source>
</evidence>
<reference evidence="8 9" key="1">
    <citation type="submission" date="2020-02" db="EMBL/GenBank/DDBJ databases">
        <authorList>
            <person name="Ma Q."/>
            <person name="Huang Y."/>
            <person name="Song X."/>
            <person name="Pei D."/>
        </authorList>
    </citation>
    <scope>NUCLEOTIDE SEQUENCE [LARGE SCALE GENOMIC DNA]</scope>
    <source>
        <strain evidence="8">Sxm20200214</strain>
        <tissue evidence="8">Leaf</tissue>
    </source>
</reference>
<protein>
    <recommendedName>
        <fullName evidence="7">AIPP2-like SPOC-like domain-containing protein</fullName>
    </recommendedName>
</protein>
<feature type="region of interest" description="Disordered" evidence="6">
    <location>
        <begin position="465"/>
        <end position="498"/>
    </location>
</feature>
<evidence type="ECO:0000256" key="6">
    <source>
        <dbReference type="SAM" id="MobiDB-lite"/>
    </source>
</evidence>
<comment type="caution">
    <text evidence="8">The sequence shown here is derived from an EMBL/GenBank/DDBJ whole genome shotgun (WGS) entry which is preliminary data.</text>
</comment>
<dbReference type="GO" id="GO:0034244">
    <property type="term" value="P:negative regulation of transcription elongation by RNA polymerase II"/>
    <property type="evidence" value="ECO:0007669"/>
    <property type="project" value="InterPro"/>
</dbReference>
<dbReference type="PANTHER" id="PTHR33304:SF37">
    <property type="entry name" value="DUF4283 DOMAIN-CONTAINING PROTEIN"/>
    <property type="match status" value="1"/>
</dbReference>
<gene>
    <name evidence="8" type="ORF">Bca52824_034219</name>
</gene>
<dbReference type="PANTHER" id="PTHR33304">
    <property type="match status" value="1"/>
</dbReference>
<name>A0A8X7SG22_BRACI</name>
<feature type="compositionally biased region" description="Basic and acidic residues" evidence="6">
    <location>
        <begin position="89"/>
        <end position="116"/>
    </location>
</feature>
<dbReference type="GO" id="GO:0140566">
    <property type="term" value="F:histone reader activity"/>
    <property type="evidence" value="ECO:0007669"/>
    <property type="project" value="InterPro"/>
</dbReference>
<dbReference type="Pfam" id="PF23121">
    <property type="entry name" value="SPOC_AIPP2"/>
    <property type="match status" value="1"/>
</dbReference>
<keyword evidence="9" id="KW-1185">Reference proteome</keyword>
<dbReference type="OrthoDB" id="651601at2759"/>
<feature type="compositionally biased region" description="Polar residues" evidence="6">
    <location>
        <begin position="1"/>
        <end position="13"/>
    </location>
</feature>
<keyword evidence="4" id="KW-0805">Transcription regulation</keyword>
<evidence type="ECO:0000256" key="4">
    <source>
        <dbReference type="ARBA" id="ARBA00023015"/>
    </source>
</evidence>
<feature type="region of interest" description="Disordered" evidence="6">
    <location>
        <begin position="1"/>
        <end position="205"/>
    </location>
</feature>
<keyword evidence="5" id="KW-0804">Transcription</keyword>
<evidence type="ECO:0000313" key="9">
    <source>
        <dbReference type="Proteomes" id="UP000886595"/>
    </source>
</evidence>
<dbReference type="GO" id="GO:0008270">
    <property type="term" value="F:zinc ion binding"/>
    <property type="evidence" value="ECO:0007669"/>
    <property type="project" value="UniProtKB-KW"/>
</dbReference>
<dbReference type="Proteomes" id="UP000886595">
    <property type="component" value="Unassembled WGS sequence"/>
</dbReference>
<evidence type="ECO:0000256" key="3">
    <source>
        <dbReference type="ARBA" id="ARBA00022833"/>
    </source>
</evidence>
<evidence type="ECO:0000259" key="7">
    <source>
        <dbReference type="Pfam" id="PF23121"/>
    </source>
</evidence>
<keyword evidence="2" id="KW-0863">Zinc-finger</keyword>
<evidence type="ECO:0000256" key="5">
    <source>
        <dbReference type="ARBA" id="ARBA00023163"/>
    </source>
</evidence>
<dbReference type="InterPro" id="IPR056280">
    <property type="entry name" value="AIPP2-like_SPOC"/>
</dbReference>
<dbReference type="AlphaFoldDB" id="A0A8X7SG22"/>
<accession>A0A8X7SG22</accession>
<feature type="compositionally biased region" description="Pro residues" evidence="6">
    <location>
        <begin position="183"/>
        <end position="203"/>
    </location>
</feature>